<dbReference type="Pfam" id="PF09588">
    <property type="entry name" value="YqaJ"/>
    <property type="match status" value="1"/>
</dbReference>
<dbReference type="SUPFAM" id="SSF52980">
    <property type="entry name" value="Restriction endonuclease-like"/>
    <property type="match status" value="1"/>
</dbReference>
<evidence type="ECO:0000259" key="1">
    <source>
        <dbReference type="Pfam" id="PF09588"/>
    </source>
</evidence>
<evidence type="ECO:0000313" key="3">
    <source>
        <dbReference type="Proteomes" id="UP000657372"/>
    </source>
</evidence>
<dbReference type="InterPro" id="IPR011335">
    <property type="entry name" value="Restrct_endonuc-II-like"/>
</dbReference>
<gene>
    <name evidence="2" type="ORF">IXC47_09110</name>
</gene>
<organism evidence="2 3">
    <name type="scientific">Herminiimonas contaminans</name>
    <dbReference type="NCBI Taxonomy" id="1111140"/>
    <lineage>
        <taxon>Bacteria</taxon>
        <taxon>Pseudomonadati</taxon>
        <taxon>Pseudomonadota</taxon>
        <taxon>Betaproteobacteria</taxon>
        <taxon>Burkholderiales</taxon>
        <taxon>Oxalobacteraceae</taxon>
        <taxon>Herminiimonas</taxon>
    </lineage>
</organism>
<dbReference type="Gene3D" id="3.90.320.10">
    <property type="match status" value="1"/>
</dbReference>
<keyword evidence="3" id="KW-1185">Reference proteome</keyword>
<dbReference type="InterPro" id="IPR011604">
    <property type="entry name" value="PDDEXK-like_dom_sf"/>
</dbReference>
<name>A0ABS0EXF9_9BURK</name>
<comment type="caution">
    <text evidence="2">The sequence shown here is derived from an EMBL/GenBank/DDBJ whole genome shotgun (WGS) entry which is preliminary data.</text>
</comment>
<dbReference type="InterPro" id="IPR019080">
    <property type="entry name" value="YqaJ_viral_recombinase"/>
</dbReference>
<dbReference type="Proteomes" id="UP000657372">
    <property type="component" value="Unassembled WGS sequence"/>
</dbReference>
<reference evidence="2 3" key="1">
    <citation type="submission" date="2020-11" db="EMBL/GenBank/DDBJ databases">
        <title>WGS of Herminiimonas contaminans strain Marseille-Q4544 isolated from planarians Schmidtea mediterranea.</title>
        <authorList>
            <person name="Kangale L."/>
        </authorList>
    </citation>
    <scope>NUCLEOTIDE SEQUENCE [LARGE SCALE GENOMIC DNA]</scope>
    <source>
        <strain evidence="2 3">Marseille-Q4544</strain>
    </source>
</reference>
<dbReference type="EMBL" id="JADOEL010000005">
    <property type="protein sequence ID" value="MBF8177838.1"/>
    <property type="molecule type" value="Genomic_DNA"/>
</dbReference>
<protein>
    <submittedName>
        <fullName evidence="2">YqaJ viral recombinase family protein</fullName>
    </submittedName>
</protein>
<evidence type="ECO:0000313" key="2">
    <source>
        <dbReference type="EMBL" id="MBF8177838.1"/>
    </source>
</evidence>
<sequence>MTHNLVQGSPEWQEFRLTHFGASEAAAMLGLSKKVKRNELLHMKHTGNAKEFSEWVQTNILDHGHVVEAQARPLVESMIGEDLYPVTCSLGLLSASCDGLTMSDEIAFEHKQWNTAHAALVAAGELPEEHMPQCQQIMLVTGAEKVVFVMSDGTADSFVSMEVLPDQAWFDRIVAGWKQFEIDLADYVPAEVVFAPVATPTLGLPALTIHVEGSIALKSNLTLFGEKLQAFVENIDKEPTDDQGFADAENAVKTLQKAEDALSAAEDSALAQTASIDEMRRMVEMYRNLARDTRLAMEKVVKSQKEKVRAAILQGGKDKFADHVTSLNKRIGWDYMPFIAADFAGAMKGKKTIASLRDAVDTELARVKIEANAIADKIQINIATLQTEGENHKFLFADVAQIVLKDKDDLLALVKMRIAAHDAAEEQRKATEREKIRVEEEAKATAKAQAEMRAATAAHSITAAATEAVISKPSGARSAKAMPVGHIADRVSDQQIIDAIAEMFNMTKAEAIKRIANIDLVAAHQSLAAVAA</sequence>
<feature type="domain" description="YqaJ viral recombinase" evidence="1">
    <location>
        <begin position="11"/>
        <end position="144"/>
    </location>
</feature>
<accession>A0ABS0EXF9</accession>
<proteinExistence type="predicted"/>